<dbReference type="GO" id="GO:0016616">
    <property type="term" value="F:oxidoreductase activity, acting on the CH-OH group of donors, NAD or NADP as acceptor"/>
    <property type="evidence" value="ECO:0007669"/>
    <property type="project" value="UniProtKB-ARBA"/>
</dbReference>
<keyword evidence="3" id="KW-0560">Oxidoreductase</keyword>
<dbReference type="InterPro" id="IPR002347">
    <property type="entry name" value="SDR_fam"/>
</dbReference>
<sequence>MSTPSPLVGVAAALASQPPTRTVFSQFSLAGKVALVTGGGRGIGLEVAAGFAEAGATAYCLDLSKQPDDDFVTAQKFVAQMPPLANTVRNGRIEYINGDVTDQKHMWKVAEDIVAKEGRLDICFANAGILAGADCLEYSAEDFTKILNVNVNGVLYTAQAAGRQMEKLGIHGSIILTASMSGSISNQNQKWVAYTTSKSAVIQMARSMACELGPKGIRVNSLSPGYIYTKMTKAFLDSHTDLMEEWCSQNPLGRLGRPDELRGVCLWLASDASTFCTGSDIIVDGGHRAW</sequence>
<evidence type="ECO:0000313" key="4">
    <source>
        <dbReference type="EMBL" id="KDQ32121.1"/>
    </source>
</evidence>
<dbReference type="PRINTS" id="PR00080">
    <property type="entry name" value="SDRFAMILY"/>
</dbReference>
<name>A0A067P883_PLEO1</name>
<dbReference type="HOGENOM" id="CLU_010194_1_1_1"/>
<dbReference type="PROSITE" id="PS00061">
    <property type="entry name" value="ADH_SHORT"/>
    <property type="match status" value="1"/>
</dbReference>
<dbReference type="FunCoup" id="A0A067P883">
    <property type="interactions" value="39"/>
</dbReference>
<evidence type="ECO:0000313" key="5">
    <source>
        <dbReference type="Proteomes" id="UP000027073"/>
    </source>
</evidence>
<dbReference type="EMBL" id="KL198005">
    <property type="protein sequence ID" value="KDQ32121.1"/>
    <property type="molecule type" value="Genomic_DNA"/>
</dbReference>
<dbReference type="OrthoDB" id="1669814at2759"/>
<evidence type="ECO:0008006" key="6">
    <source>
        <dbReference type="Google" id="ProtNLM"/>
    </source>
</evidence>
<dbReference type="GO" id="GO:0050664">
    <property type="term" value="F:oxidoreductase activity, acting on NAD(P)H, oxygen as acceptor"/>
    <property type="evidence" value="ECO:0007669"/>
    <property type="project" value="TreeGrafter"/>
</dbReference>
<organism evidence="4 5">
    <name type="scientific">Pleurotus ostreatus (strain PC15)</name>
    <name type="common">Oyster mushroom</name>
    <dbReference type="NCBI Taxonomy" id="1137138"/>
    <lineage>
        <taxon>Eukaryota</taxon>
        <taxon>Fungi</taxon>
        <taxon>Dikarya</taxon>
        <taxon>Basidiomycota</taxon>
        <taxon>Agaricomycotina</taxon>
        <taxon>Agaricomycetes</taxon>
        <taxon>Agaricomycetidae</taxon>
        <taxon>Agaricales</taxon>
        <taxon>Pleurotineae</taxon>
        <taxon>Pleurotaceae</taxon>
        <taxon>Pleurotus</taxon>
    </lineage>
</organism>
<evidence type="ECO:0000256" key="2">
    <source>
        <dbReference type="ARBA" id="ARBA00022857"/>
    </source>
</evidence>
<reference evidence="5" key="1">
    <citation type="journal article" date="2014" name="Proc. Natl. Acad. Sci. U.S.A.">
        <title>Extensive sampling of basidiomycete genomes demonstrates inadequacy of the white-rot/brown-rot paradigm for wood decay fungi.</title>
        <authorList>
            <person name="Riley R."/>
            <person name="Salamov A.A."/>
            <person name="Brown D.W."/>
            <person name="Nagy L.G."/>
            <person name="Floudas D."/>
            <person name="Held B.W."/>
            <person name="Levasseur A."/>
            <person name="Lombard V."/>
            <person name="Morin E."/>
            <person name="Otillar R."/>
            <person name="Lindquist E.A."/>
            <person name="Sun H."/>
            <person name="LaButti K.M."/>
            <person name="Schmutz J."/>
            <person name="Jabbour D."/>
            <person name="Luo H."/>
            <person name="Baker S.E."/>
            <person name="Pisabarro A.G."/>
            <person name="Walton J.D."/>
            <person name="Blanchette R.A."/>
            <person name="Henrissat B."/>
            <person name="Martin F."/>
            <person name="Cullen D."/>
            <person name="Hibbett D.S."/>
            <person name="Grigoriev I.V."/>
        </authorList>
    </citation>
    <scope>NUCLEOTIDE SEQUENCE [LARGE SCALE GENOMIC DNA]</scope>
    <source>
        <strain evidence="5">PC15</strain>
    </source>
</reference>
<dbReference type="FunFam" id="3.40.50.720:FF:000245">
    <property type="entry name" value="Short chain dehydrogenase, putative"/>
    <property type="match status" value="1"/>
</dbReference>
<dbReference type="Pfam" id="PF13561">
    <property type="entry name" value="adh_short_C2"/>
    <property type="match status" value="1"/>
</dbReference>
<dbReference type="SUPFAM" id="SSF51735">
    <property type="entry name" value="NAD(P)-binding Rossmann-fold domains"/>
    <property type="match status" value="1"/>
</dbReference>
<evidence type="ECO:0000256" key="3">
    <source>
        <dbReference type="ARBA" id="ARBA00023002"/>
    </source>
</evidence>
<dbReference type="PRINTS" id="PR00081">
    <property type="entry name" value="GDHRDH"/>
</dbReference>
<dbReference type="Gene3D" id="3.40.50.720">
    <property type="entry name" value="NAD(P)-binding Rossmann-like Domain"/>
    <property type="match status" value="1"/>
</dbReference>
<dbReference type="InterPro" id="IPR036291">
    <property type="entry name" value="NAD(P)-bd_dom_sf"/>
</dbReference>
<keyword evidence="2" id="KW-0521">NADP</keyword>
<accession>A0A067P883</accession>
<dbReference type="VEuPathDB" id="FungiDB:PLEOSDRAFT_1062185"/>
<dbReference type="PANTHER" id="PTHR43008:SF4">
    <property type="entry name" value="CHAIN DEHYDROGENASE, PUTATIVE (AFU_ORTHOLOGUE AFUA_4G08710)-RELATED"/>
    <property type="match status" value="1"/>
</dbReference>
<comment type="similarity">
    <text evidence="1">Belongs to the short-chain dehydrogenases/reductases (SDR) family.</text>
</comment>
<dbReference type="Proteomes" id="UP000027073">
    <property type="component" value="Unassembled WGS sequence"/>
</dbReference>
<dbReference type="STRING" id="1137138.A0A067P883"/>
<proteinExistence type="inferred from homology"/>
<dbReference type="AlphaFoldDB" id="A0A067P883"/>
<gene>
    <name evidence="4" type="ORF">PLEOSDRAFT_1062185</name>
</gene>
<evidence type="ECO:0000256" key="1">
    <source>
        <dbReference type="ARBA" id="ARBA00006484"/>
    </source>
</evidence>
<dbReference type="PANTHER" id="PTHR43008">
    <property type="entry name" value="BENZIL REDUCTASE"/>
    <property type="match status" value="1"/>
</dbReference>
<protein>
    <recommendedName>
        <fullName evidence="6">Sorbose reductase sou1</fullName>
    </recommendedName>
</protein>
<dbReference type="InterPro" id="IPR020904">
    <property type="entry name" value="Sc_DH/Rdtase_CS"/>
</dbReference>
<dbReference type="InParanoid" id="A0A067P883"/>